<feature type="compositionally biased region" description="Polar residues" evidence="2">
    <location>
        <begin position="249"/>
        <end position="264"/>
    </location>
</feature>
<evidence type="ECO:0000313" key="4">
    <source>
        <dbReference type="EMBL" id="KAK5847522.1"/>
    </source>
</evidence>
<feature type="region of interest" description="Disordered" evidence="2">
    <location>
        <begin position="176"/>
        <end position="349"/>
    </location>
</feature>
<feature type="compositionally biased region" description="Basic and acidic residues" evidence="2">
    <location>
        <begin position="282"/>
        <end position="291"/>
    </location>
</feature>
<reference evidence="4 5" key="2">
    <citation type="journal article" date="2023" name="Mol. Biol. Evol.">
        <title>Genomics of Secondarily Temperate Adaptation in the Only Non-Antarctic Icefish.</title>
        <authorList>
            <person name="Rivera-Colon A.G."/>
            <person name="Rayamajhi N."/>
            <person name="Minhas B.F."/>
            <person name="Madrigal G."/>
            <person name="Bilyk K.T."/>
            <person name="Yoon V."/>
            <person name="Hune M."/>
            <person name="Gregory S."/>
            <person name="Cheng C.H.C."/>
            <person name="Catchen J.M."/>
        </authorList>
    </citation>
    <scope>NUCLEOTIDE SEQUENCE [LARGE SCALE GENOMIC DNA]</scope>
    <source>
        <strain evidence="4">JMC-PN-2008</strain>
    </source>
</reference>
<organism evidence="4 5">
    <name type="scientific">Eleginops maclovinus</name>
    <name type="common">Patagonian blennie</name>
    <name type="synonym">Eleginus maclovinus</name>
    <dbReference type="NCBI Taxonomy" id="56733"/>
    <lineage>
        <taxon>Eukaryota</taxon>
        <taxon>Metazoa</taxon>
        <taxon>Chordata</taxon>
        <taxon>Craniata</taxon>
        <taxon>Vertebrata</taxon>
        <taxon>Euteleostomi</taxon>
        <taxon>Actinopterygii</taxon>
        <taxon>Neopterygii</taxon>
        <taxon>Teleostei</taxon>
        <taxon>Neoteleostei</taxon>
        <taxon>Acanthomorphata</taxon>
        <taxon>Eupercaria</taxon>
        <taxon>Perciformes</taxon>
        <taxon>Notothenioidei</taxon>
        <taxon>Eleginopidae</taxon>
        <taxon>Eleginops</taxon>
    </lineage>
</organism>
<keyword evidence="1" id="KW-0694">RNA-binding</keyword>
<dbReference type="Proteomes" id="UP001346869">
    <property type="component" value="Unassembled WGS sequence"/>
</dbReference>
<dbReference type="AlphaFoldDB" id="A0AAN7WQB5"/>
<dbReference type="InterPro" id="IPR000504">
    <property type="entry name" value="RRM_dom"/>
</dbReference>
<name>A0AAN7WQB5_ELEMC</name>
<evidence type="ECO:0000259" key="3">
    <source>
        <dbReference type="PROSITE" id="PS50102"/>
    </source>
</evidence>
<dbReference type="InterPro" id="IPR035979">
    <property type="entry name" value="RBD_domain_sf"/>
</dbReference>
<dbReference type="SUPFAM" id="SSF54928">
    <property type="entry name" value="RNA-binding domain, RBD"/>
    <property type="match status" value="1"/>
</dbReference>
<gene>
    <name evidence="4" type="ORF">PBY51_016642</name>
</gene>
<feature type="compositionally biased region" description="Polar residues" evidence="2">
    <location>
        <begin position="317"/>
        <end position="326"/>
    </location>
</feature>
<proteinExistence type="predicted"/>
<dbReference type="InterPro" id="IPR057051">
    <property type="entry name" value="PARP14_RPM_1"/>
</dbReference>
<dbReference type="InterPro" id="IPR012677">
    <property type="entry name" value="Nucleotide-bd_a/b_plait_sf"/>
</dbReference>
<dbReference type="Gene3D" id="3.30.70.330">
    <property type="match status" value="1"/>
</dbReference>
<evidence type="ECO:0000313" key="5">
    <source>
        <dbReference type="Proteomes" id="UP001346869"/>
    </source>
</evidence>
<sequence length="491" mass="55302">METDSPEEERTVVVSGVPEVLPVSRMIDKLTIHFQSFRKSHGGDVGVVQSPTNMQGVAFVTFDNAEDANRALQKEQQIMTDDEFPKEYLLTVFPFTPDVFLYVSSATVDLLVFGRDQSLLIQSLRSAHRSIRFQPSPEKKEAIIEGPFTAVRTLRQDLILRAERLKSSSQTAAVKLKEMAPNPRVTSPHRGADAKLKPESANCLSPPLHTTGEETQHLHSNARTPSPRRKASHKSDRLEMPTEYRTEQVETSPSPVQISRNRPSLQGLELEISPKQSGVDGVSEKRSRPDRVSAAQIRGQSQTGRSSSADYLKESDQNNPATTAKIQTRLKHVSKSSKSSTGDTVAAGPRDQEDTCIWVDSYIFRYIKKFDKEEFDRISREVDVSVHSEGTDLVRIMLTKRPTSTVSRLQIALGTLQIMVEVRRKLLRIHQIDFNKKDKQRVRQICQHVNVLHARVLYMIGDSCVIVIGYSVSCHLFCEMVQERLNSKTLE</sequence>
<accession>A0AAN7WQB5</accession>
<reference evidence="4 5" key="1">
    <citation type="journal article" date="2023" name="Genes (Basel)">
        <title>Chromosome-Level Genome Assembly and Circadian Gene Repertoire of the Patagonia Blennie Eleginops maclovinus-The Closest Ancestral Proxy of Antarctic Cryonotothenioids.</title>
        <authorList>
            <person name="Cheng C.C."/>
            <person name="Rivera-Colon A.G."/>
            <person name="Minhas B.F."/>
            <person name="Wilson L."/>
            <person name="Rayamajhi N."/>
            <person name="Vargas-Chacoff L."/>
            <person name="Catchen J.M."/>
        </authorList>
    </citation>
    <scope>NUCLEOTIDE SEQUENCE [LARGE SCALE GENOMIC DNA]</scope>
    <source>
        <strain evidence="4">JMC-PN-2008</strain>
    </source>
</reference>
<dbReference type="PANTHER" id="PTHR15225">
    <property type="entry name" value="INTERFERON-INDUCED PROTEIN 35/NMI N-MYC/STAT INTERACTING PROTEIN"/>
    <property type="match status" value="1"/>
</dbReference>
<feature type="domain" description="RRM" evidence="3">
    <location>
        <begin position="10"/>
        <end position="97"/>
    </location>
</feature>
<feature type="compositionally biased region" description="Polar residues" evidence="2">
    <location>
        <begin position="298"/>
        <end position="309"/>
    </location>
</feature>
<dbReference type="Pfam" id="PF23222">
    <property type="entry name" value="RRM_PARP14_1"/>
    <property type="match status" value="1"/>
</dbReference>
<dbReference type="EMBL" id="JAUZQC010000026">
    <property type="protein sequence ID" value="KAK5847522.1"/>
    <property type="molecule type" value="Genomic_DNA"/>
</dbReference>
<feature type="compositionally biased region" description="Basic and acidic residues" evidence="2">
    <location>
        <begin position="233"/>
        <end position="248"/>
    </location>
</feature>
<keyword evidence="5" id="KW-1185">Reference proteome</keyword>
<dbReference type="PROSITE" id="PS50102">
    <property type="entry name" value="RRM"/>
    <property type="match status" value="1"/>
</dbReference>
<evidence type="ECO:0000256" key="1">
    <source>
        <dbReference type="PROSITE-ProRule" id="PRU00176"/>
    </source>
</evidence>
<evidence type="ECO:0000256" key="2">
    <source>
        <dbReference type="SAM" id="MobiDB-lite"/>
    </source>
</evidence>
<protein>
    <recommendedName>
        <fullName evidence="3">RRM domain-containing protein</fullName>
    </recommendedName>
</protein>
<comment type="caution">
    <text evidence="4">The sequence shown here is derived from an EMBL/GenBank/DDBJ whole genome shotgun (WGS) entry which is preliminary data.</text>
</comment>
<dbReference type="PANTHER" id="PTHR15225:SF8">
    <property type="entry name" value="RNA-BINDING PROTEIN 43"/>
    <property type="match status" value="1"/>
</dbReference>
<dbReference type="GO" id="GO:0003723">
    <property type="term" value="F:RNA binding"/>
    <property type="evidence" value="ECO:0007669"/>
    <property type="project" value="UniProtKB-UniRule"/>
</dbReference>